<reference evidence="2" key="1">
    <citation type="submission" date="2018-06" db="EMBL/GenBank/DDBJ databases">
        <authorList>
            <consortium name="Pathogen Informatics"/>
        </authorList>
    </citation>
    <scope>NUCLEOTIDE SEQUENCE [LARGE SCALE GENOMIC DNA]</scope>
    <source>
        <strain evidence="2">NCTC10124</strain>
    </source>
</reference>
<sequence>MIAFGIFALRAHAGAINSSGSFPFRIGFLGMFDW</sequence>
<evidence type="ECO:0000313" key="1">
    <source>
        <dbReference type="EMBL" id="SYV93699.1"/>
    </source>
</evidence>
<dbReference type="Proteomes" id="UP000259328">
    <property type="component" value="Chromosome"/>
</dbReference>
<gene>
    <name evidence="1" type="ORF">NCTC10124_01456</name>
</gene>
<dbReference type="EMBL" id="LS991953">
    <property type="protein sequence ID" value="SYV93699.1"/>
    <property type="molecule type" value="Genomic_DNA"/>
</dbReference>
<protein>
    <submittedName>
        <fullName evidence="1">Uncharacterized protein</fullName>
    </submittedName>
</protein>
<accession>A0A3B0PAV3</accession>
<organism evidence="1 2">
    <name type="scientific">Mycoplasmopsis synoviae</name>
    <name type="common">Mycoplasma synoviae</name>
    <dbReference type="NCBI Taxonomy" id="2109"/>
    <lineage>
        <taxon>Bacteria</taxon>
        <taxon>Bacillati</taxon>
        <taxon>Mycoplasmatota</taxon>
        <taxon>Mycoplasmoidales</taxon>
        <taxon>Metamycoplasmataceae</taxon>
        <taxon>Mycoplasmopsis</taxon>
    </lineage>
</organism>
<name>A0A3B0PAV3_MYCSY</name>
<dbReference type="AlphaFoldDB" id="A0A3B0PAV3"/>
<feature type="non-terminal residue" evidence="1">
    <location>
        <position position="34"/>
    </location>
</feature>
<evidence type="ECO:0000313" key="2">
    <source>
        <dbReference type="Proteomes" id="UP000259328"/>
    </source>
</evidence>
<proteinExistence type="predicted"/>